<dbReference type="InterPro" id="IPR000719">
    <property type="entry name" value="Prot_kinase_dom"/>
</dbReference>
<evidence type="ECO:0000256" key="6">
    <source>
        <dbReference type="SAM" id="MobiDB-lite"/>
    </source>
</evidence>
<dbReference type="HOGENOM" id="CLU_000288_135_1_11"/>
<dbReference type="CDD" id="cd14014">
    <property type="entry name" value="STKc_PknB_like"/>
    <property type="match status" value="1"/>
</dbReference>
<proteinExistence type="predicted"/>
<dbReference type="Gene3D" id="3.30.200.20">
    <property type="entry name" value="Phosphorylase Kinase, domain 1"/>
    <property type="match status" value="1"/>
</dbReference>
<accession>I0HCE6</accession>
<dbReference type="PATRIC" id="fig|512565.3.peg.5458"/>
<dbReference type="PANTHER" id="PTHR43289:SF34">
    <property type="entry name" value="SERINE_THREONINE-PROTEIN KINASE YBDM-RELATED"/>
    <property type="match status" value="1"/>
</dbReference>
<feature type="binding site" evidence="5">
    <location>
        <position position="53"/>
    </location>
    <ligand>
        <name>ATP</name>
        <dbReference type="ChEBI" id="CHEBI:30616"/>
    </ligand>
</feature>
<dbReference type="InterPro" id="IPR011009">
    <property type="entry name" value="Kinase-like_dom_sf"/>
</dbReference>
<evidence type="ECO:0000313" key="9">
    <source>
        <dbReference type="EMBL" id="BAL90683.1"/>
    </source>
</evidence>
<dbReference type="InterPro" id="IPR017441">
    <property type="entry name" value="Protein_kinase_ATP_BS"/>
</dbReference>
<dbReference type="PROSITE" id="PS00107">
    <property type="entry name" value="PROTEIN_KINASE_ATP"/>
    <property type="match status" value="1"/>
</dbReference>
<dbReference type="GO" id="GO:0005524">
    <property type="term" value="F:ATP binding"/>
    <property type="evidence" value="ECO:0007669"/>
    <property type="project" value="UniProtKB-UniRule"/>
</dbReference>
<evidence type="ECO:0000256" key="7">
    <source>
        <dbReference type="SAM" id="Phobius"/>
    </source>
</evidence>
<dbReference type="Proteomes" id="UP000007882">
    <property type="component" value="Chromosome"/>
</dbReference>
<dbReference type="AlphaFoldDB" id="I0HCE6"/>
<dbReference type="InterPro" id="IPR008271">
    <property type="entry name" value="Ser/Thr_kinase_AS"/>
</dbReference>
<organism evidence="9 10">
    <name type="scientific">Actinoplanes missouriensis (strain ATCC 14538 / DSM 43046 / CBS 188.64 / JCM 3121 / NBRC 102363 / NCIMB 12654 / NRRL B-3342 / UNCC 431)</name>
    <dbReference type="NCBI Taxonomy" id="512565"/>
    <lineage>
        <taxon>Bacteria</taxon>
        <taxon>Bacillati</taxon>
        <taxon>Actinomycetota</taxon>
        <taxon>Actinomycetes</taxon>
        <taxon>Micromonosporales</taxon>
        <taxon>Micromonosporaceae</taxon>
        <taxon>Actinoplanes</taxon>
    </lineage>
</organism>
<keyword evidence="4 5" id="KW-0067">ATP-binding</keyword>
<dbReference type="EMBL" id="AP012319">
    <property type="protein sequence ID" value="BAL90683.1"/>
    <property type="molecule type" value="Genomic_DNA"/>
</dbReference>
<protein>
    <submittedName>
        <fullName evidence="9">Putative serine/threonine protein kinase</fullName>
    </submittedName>
</protein>
<dbReference type="eggNOG" id="COG0515">
    <property type="taxonomic scope" value="Bacteria"/>
</dbReference>
<keyword evidence="3 9" id="KW-0418">Kinase</keyword>
<reference evidence="9 10" key="1">
    <citation type="submission" date="2012-02" db="EMBL/GenBank/DDBJ databases">
        <title>Complete genome sequence of Actinoplanes missouriensis 431 (= NBRC 102363).</title>
        <authorList>
            <person name="Ohnishi Y."/>
            <person name="Ishikawa J."/>
            <person name="Sekine M."/>
            <person name="Hosoyama A."/>
            <person name="Harada T."/>
            <person name="Narita H."/>
            <person name="Hata T."/>
            <person name="Konno Y."/>
            <person name="Tutikane K."/>
            <person name="Fujita N."/>
            <person name="Horinouchi S."/>
            <person name="Hayakawa M."/>
        </authorList>
    </citation>
    <scope>NUCLEOTIDE SEQUENCE [LARGE SCALE GENOMIC DNA]</scope>
    <source>
        <strain evidence="10">ATCC 14538 / DSM 43046 / CBS 188.64 / JCM 3121 / NBRC 102363 / NCIMB 12654 / NRRL B-3342 / UNCC 431</strain>
    </source>
</reference>
<feature type="transmembrane region" description="Helical" evidence="7">
    <location>
        <begin position="356"/>
        <end position="378"/>
    </location>
</feature>
<evidence type="ECO:0000256" key="1">
    <source>
        <dbReference type="ARBA" id="ARBA00022679"/>
    </source>
</evidence>
<feature type="region of interest" description="Disordered" evidence="6">
    <location>
        <begin position="1"/>
        <end position="21"/>
    </location>
</feature>
<evidence type="ECO:0000259" key="8">
    <source>
        <dbReference type="PROSITE" id="PS50011"/>
    </source>
</evidence>
<dbReference type="RefSeq" id="WP_014445571.1">
    <property type="nucleotide sequence ID" value="NC_017093.1"/>
</dbReference>
<keyword evidence="1" id="KW-0808">Transferase</keyword>
<dbReference type="PROSITE" id="PS50011">
    <property type="entry name" value="PROTEIN_KINASE_DOM"/>
    <property type="match status" value="1"/>
</dbReference>
<dbReference type="KEGG" id="ams:AMIS_54630"/>
<dbReference type="Gene3D" id="2.60.120.560">
    <property type="entry name" value="Exo-inulinase, domain 1"/>
    <property type="match status" value="1"/>
</dbReference>
<dbReference type="PROSITE" id="PS00108">
    <property type="entry name" value="PROTEIN_KINASE_ST"/>
    <property type="match status" value="1"/>
</dbReference>
<feature type="domain" description="Protein kinase" evidence="8">
    <location>
        <begin position="25"/>
        <end position="286"/>
    </location>
</feature>
<keyword evidence="2 5" id="KW-0547">Nucleotide-binding</keyword>
<dbReference type="PANTHER" id="PTHR43289">
    <property type="entry name" value="MITOGEN-ACTIVATED PROTEIN KINASE KINASE KINASE 20-RELATED"/>
    <property type="match status" value="1"/>
</dbReference>
<evidence type="ECO:0000256" key="2">
    <source>
        <dbReference type="ARBA" id="ARBA00022741"/>
    </source>
</evidence>
<sequence length="584" mass="61687">MVDGTLPGERTAPLRPRDPKSLGDYQLVGRLGEGGMGTVYLAKTAAGVLVAVKMVRADLAHDDEFRRRFRSEVNRARQVPPFCTAEVLDADPDHEHPYLVVEYVDGPTLAEVVEERGPLTSANLHGVAIGVATALTAIHGAGVIHRDLKPRNVLLAPGSPKVIDFGIARAMEATSANTRTDQMVGTVAYMAPERFGTDADAPVTPAADVFAWGSVVAYAGTGRTPFSADSPPATAARILTQPPRLDGLSGPLRDLVAHALEKDPANRPSARELLDLLVSSGERPAATAAAFADQPDLKAAAVEAQSVTGYAPLLSIPPGMVGYDENSIVTVPISEAPTMVGAPAGPKPPPRAGRRWALPVGVAVLVAAVVAGAVMLALSLRHPGGDGDGATPGGGITPGQALIDDGLRSQLFWRPTTMPSETASCSFDDALVVHREIEGTYRCSGPLDAMPADLRAEVGVRLVTKDSCAAIWFRFQDYVGYQLRICERNVYLGVHRDGKIKVLKTFPIADARIQLGAAPTRIGISYTGDYFEVFRDGTLLGSATLTDKKITGGQVVLGIFTERDAARKGPYEVAFTDVKIWAAG</sequence>
<dbReference type="SUPFAM" id="SSF56112">
    <property type="entry name" value="Protein kinase-like (PK-like)"/>
    <property type="match status" value="1"/>
</dbReference>
<keyword evidence="10" id="KW-1185">Reference proteome</keyword>
<keyword evidence="7" id="KW-0472">Membrane</keyword>
<dbReference type="SMART" id="SM00220">
    <property type="entry name" value="S_TKc"/>
    <property type="match status" value="1"/>
</dbReference>
<dbReference type="Gene3D" id="1.10.510.10">
    <property type="entry name" value="Transferase(Phosphotransferase) domain 1"/>
    <property type="match status" value="1"/>
</dbReference>
<name>I0HCE6_ACTM4</name>
<dbReference type="GO" id="GO:0004674">
    <property type="term" value="F:protein serine/threonine kinase activity"/>
    <property type="evidence" value="ECO:0007669"/>
    <property type="project" value="UniProtKB-KW"/>
</dbReference>
<evidence type="ECO:0000313" key="10">
    <source>
        <dbReference type="Proteomes" id="UP000007882"/>
    </source>
</evidence>
<evidence type="ECO:0000256" key="3">
    <source>
        <dbReference type="ARBA" id="ARBA00022777"/>
    </source>
</evidence>
<dbReference type="OrthoDB" id="4326323at2"/>
<keyword evidence="7" id="KW-1133">Transmembrane helix</keyword>
<dbReference type="Pfam" id="PF00069">
    <property type="entry name" value="Pkinase"/>
    <property type="match status" value="1"/>
</dbReference>
<gene>
    <name evidence="9" type="ordered locus">AMIS_54630</name>
</gene>
<keyword evidence="7" id="KW-0812">Transmembrane</keyword>
<evidence type="ECO:0000256" key="5">
    <source>
        <dbReference type="PROSITE-ProRule" id="PRU10141"/>
    </source>
</evidence>
<evidence type="ECO:0000256" key="4">
    <source>
        <dbReference type="ARBA" id="ARBA00022840"/>
    </source>
</evidence>
<dbReference type="STRING" id="512565.AMIS_54630"/>
<keyword evidence="9" id="KW-0723">Serine/threonine-protein kinase</keyword>